<protein>
    <recommendedName>
        <fullName evidence="3">5'-nucleotidase</fullName>
    </recommendedName>
</protein>
<dbReference type="Proteomes" id="UP000479335">
    <property type="component" value="Unassembled WGS sequence"/>
</dbReference>
<proteinExistence type="predicted"/>
<dbReference type="GO" id="GO:0000287">
    <property type="term" value="F:magnesium ion binding"/>
    <property type="evidence" value="ECO:0007669"/>
    <property type="project" value="InterPro"/>
</dbReference>
<sequence>MPYSLQDKLVVGVASSALFDLSESDKVFRSHGEAAYRKYQEDKLNEPLPVGISYSFIKRLLTIHPEGKDSADAVTDLPSKYRRRISHDSAGSKL</sequence>
<name>A0A6L8K5U3_9BURK</name>
<reference evidence="1 2" key="1">
    <citation type="submission" date="2019-12" db="EMBL/GenBank/DDBJ databases">
        <title>Novel species isolated from a subtropical stream in China.</title>
        <authorList>
            <person name="Lu H."/>
        </authorList>
    </citation>
    <scope>NUCLEOTIDE SEQUENCE [LARGE SCALE GENOMIC DNA]</scope>
    <source>
        <strain evidence="1 2">FT135W</strain>
    </source>
</reference>
<gene>
    <name evidence="1" type="ORF">GTP46_09530</name>
</gene>
<comment type="caution">
    <text evidence="1">The sequence shown here is derived from an EMBL/GenBank/DDBJ whole genome shotgun (WGS) entry which is preliminary data.</text>
</comment>
<evidence type="ECO:0008006" key="3">
    <source>
        <dbReference type="Google" id="ProtNLM"/>
    </source>
</evidence>
<accession>A0A6L8K5U3</accession>
<dbReference type="GO" id="GO:0008253">
    <property type="term" value="F:5'-nucleotidase activity"/>
    <property type="evidence" value="ECO:0007669"/>
    <property type="project" value="InterPro"/>
</dbReference>
<dbReference type="PANTHER" id="PTHR31367:SF5">
    <property type="entry name" value="CYTOSOLIC 5'-NUCLEOTIDASE 1A"/>
    <property type="match status" value="1"/>
</dbReference>
<dbReference type="AlphaFoldDB" id="A0A6L8K5U3"/>
<dbReference type="PANTHER" id="PTHR31367">
    <property type="entry name" value="CYTOSOLIC 5'-NUCLEOTIDASE 1 FAMILY MEMBER"/>
    <property type="match status" value="1"/>
</dbReference>
<dbReference type="Pfam" id="PF06189">
    <property type="entry name" value="5-nucleotidase"/>
    <property type="match status" value="1"/>
</dbReference>
<dbReference type="RefSeq" id="WP_161006395.1">
    <property type="nucleotide sequence ID" value="NZ_WWCN01000005.1"/>
</dbReference>
<evidence type="ECO:0000313" key="1">
    <source>
        <dbReference type="EMBL" id="MYM22883.1"/>
    </source>
</evidence>
<dbReference type="EMBL" id="WWCN01000005">
    <property type="protein sequence ID" value="MYM22883.1"/>
    <property type="molecule type" value="Genomic_DNA"/>
</dbReference>
<organism evidence="1 2">
    <name type="scientific">Duganella flavida</name>
    <dbReference type="NCBI Taxonomy" id="2692175"/>
    <lineage>
        <taxon>Bacteria</taxon>
        <taxon>Pseudomonadati</taxon>
        <taxon>Pseudomonadota</taxon>
        <taxon>Betaproteobacteria</taxon>
        <taxon>Burkholderiales</taxon>
        <taxon>Oxalobacteraceae</taxon>
        <taxon>Telluria group</taxon>
        <taxon>Duganella</taxon>
    </lineage>
</organism>
<evidence type="ECO:0000313" key="2">
    <source>
        <dbReference type="Proteomes" id="UP000479335"/>
    </source>
</evidence>
<keyword evidence="2" id="KW-1185">Reference proteome</keyword>
<dbReference type="GO" id="GO:0005737">
    <property type="term" value="C:cytoplasm"/>
    <property type="evidence" value="ECO:0007669"/>
    <property type="project" value="InterPro"/>
</dbReference>
<dbReference type="GO" id="GO:0009117">
    <property type="term" value="P:nucleotide metabolic process"/>
    <property type="evidence" value="ECO:0007669"/>
    <property type="project" value="InterPro"/>
</dbReference>
<dbReference type="GO" id="GO:0000166">
    <property type="term" value="F:nucleotide binding"/>
    <property type="evidence" value="ECO:0007669"/>
    <property type="project" value="InterPro"/>
</dbReference>
<dbReference type="InterPro" id="IPR010394">
    <property type="entry name" value="5-nucleotidase"/>
</dbReference>